<organism evidence="2 3">
    <name type="scientific">Acetobacterium wieringae</name>
    <dbReference type="NCBI Taxonomy" id="52694"/>
    <lineage>
        <taxon>Bacteria</taxon>
        <taxon>Bacillati</taxon>
        <taxon>Bacillota</taxon>
        <taxon>Clostridia</taxon>
        <taxon>Eubacteriales</taxon>
        <taxon>Eubacteriaceae</taxon>
        <taxon>Acetobacterium</taxon>
    </lineage>
</organism>
<comment type="caution">
    <text evidence="2">The sequence shown here is derived from an EMBL/GenBank/DDBJ whole genome shotgun (WGS) entry which is preliminary data.</text>
</comment>
<evidence type="ECO:0000256" key="1">
    <source>
        <dbReference type="SAM" id="Phobius"/>
    </source>
</evidence>
<dbReference type="Gene3D" id="3.30.700.10">
    <property type="entry name" value="Glycoprotein, Type 4 Pilin"/>
    <property type="match status" value="1"/>
</dbReference>
<keyword evidence="1" id="KW-1133">Transmembrane helix</keyword>
<dbReference type="EMBL" id="LKEU01000024">
    <property type="protein sequence ID" value="OFV71334.1"/>
    <property type="molecule type" value="Genomic_DNA"/>
</dbReference>
<evidence type="ECO:0000313" key="2">
    <source>
        <dbReference type="EMBL" id="OFV71334.1"/>
    </source>
</evidence>
<dbReference type="Proteomes" id="UP000176244">
    <property type="component" value="Unassembled WGS sequence"/>
</dbReference>
<dbReference type="AlphaFoldDB" id="A0A1F2PKC3"/>
<sequence length="155" mass="17534">MRYKVIGNKECSKLFLKINTNNKRKQKVSFEAGRFEGIVKEENFGFTLIELVSVIAIISVLIGIAIPTYCGFMQVAESRLCEVNRSVIERLYTAYLLENEHADRLFNQFFIENFDEICPADGAIGYVDGKVKCSVHIDKNESADDEQAGGEVPWL</sequence>
<dbReference type="STRING" id="52694.ACWI_12480"/>
<name>A0A1F2PKC3_9FIRM</name>
<gene>
    <name evidence="2" type="ORF">ACWI_12480</name>
</gene>
<evidence type="ECO:0000313" key="3">
    <source>
        <dbReference type="Proteomes" id="UP000176244"/>
    </source>
</evidence>
<keyword evidence="1" id="KW-0472">Membrane</keyword>
<dbReference type="Pfam" id="PF07963">
    <property type="entry name" value="N_methyl"/>
    <property type="match status" value="1"/>
</dbReference>
<keyword evidence="1" id="KW-0812">Transmembrane</keyword>
<dbReference type="InterPro" id="IPR012902">
    <property type="entry name" value="N_methyl_site"/>
</dbReference>
<dbReference type="InterPro" id="IPR045584">
    <property type="entry name" value="Pilin-like"/>
</dbReference>
<feature type="transmembrane region" description="Helical" evidence="1">
    <location>
        <begin position="44"/>
        <end position="66"/>
    </location>
</feature>
<dbReference type="NCBIfam" id="TIGR02532">
    <property type="entry name" value="IV_pilin_GFxxxE"/>
    <property type="match status" value="1"/>
</dbReference>
<dbReference type="SUPFAM" id="SSF54523">
    <property type="entry name" value="Pili subunits"/>
    <property type="match status" value="1"/>
</dbReference>
<reference evidence="2 3" key="1">
    <citation type="submission" date="2015-09" db="EMBL/GenBank/DDBJ databases">
        <title>Genome sequence of Acetobacterium wieringae DSM 1911.</title>
        <authorList>
            <person name="Poehlein A."/>
            <person name="Bengelsdorf F.R."/>
            <person name="Schiel-Bengelsdorf B."/>
            <person name="Duerre P."/>
            <person name="Daniel R."/>
        </authorList>
    </citation>
    <scope>NUCLEOTIDE SEQUENCE [LARGE SCALE GENOMIC DNA]</scope>
    <source>
        <strain evidence="2 3">DSM 1911</strain>
    </source>
</reference>
<protein>
    <submittedName>
        <fullName evidence="2">Putative major pilin subunit</fullName>
    </submittedName>
</protein>
<accession>A0A1F2PKC3</accession>
<proteinExistence type="predicted"/>